<proteinExistence type="predicted"/>
<keyword evidence="1" id="KW-0812">Transmembrane</keyword>
<feature type="transmembrane region" description="Helical" evidence="1">
    <location>
        <begin position="81"/>
        <end position="102"/>
    </location>
</feature>
<feature type="transmembrane region" description="Helical" evidence="1">
    <location>
        <begin position="12"/>
        <end position="33"/>
    </location>
</feature>
<dbReference type="RefSeq" id="WP_096817897.1">
    <property type="nucleotide sequence ID" value="NZ_JXJU01000005.1"/>
</dbReference>
<dbReference type="PANTHER" id="PTHR36834:SF2">
    <property type="entry name" value="MEMBRANE PROTEIN"/>
    <property type="match status" value="1"/>
</dbReference>
<dbReference type="STRING" id="1291764.GCA_001311235_02639"/>
<evidence type="ECO:0000259" key="2">
    <source>
        <dbReference type="Pfam" id="PF04892"/>
    </source>
</evidence>
<name>A0A2A5RLG3_9LACT</name>
<feature type="transmembrane region" description="Helical" evidence="1">
    <location>
        <begin position="137"/>
        <end position="157"/>
    </location>
</feature>
<gene>
    <name evidence="3" type="ORF">RT41_GL001428</name>
</gene>
<protein>
    <submittedName>
        <fullName evidence="3">Teicoplanin resistance protein</fullName>
    </submittedName>
</protein>
<reference evidence="3 4" key="1">
    <citation type="submission" date="2014-12" db="EMBL/GenBank/DDBJ databases">
        <title>Draft genome sequences of 10 type strains of Lactococcus.</title>
        <authorList>
            <person name="Sun Z."/>
            <person name="Zhong Z."/>
            <person name="Liu W."/>
            <person name="Zhang W."/>
            <person name="Zhang H."/>
        </authorList>
    </citation>
    <scope>NUCLEOTIDE SEQUENCE [LARGE SCALE GENOMIC DNA]</scope>
    <source>
        <strain evidence="3 4">JCM 16395</strain>
    </source>
</reference>
<comment type="caution">
    <text evidence="3">The sequence shown here is derived from an EMBL/GenBank/DDBJ whole genome shotgun (WGS) entry which is preliminary data.</text>
</comment>
<dbReference type="PANTHER" id="PTHR36834">
    <property type="entry name" value="MEMBRANE PROTEIN-RELATED"/>
    <property type="match status" value="1"/>
</dbReference>
<sequence>MSKKYSQICFGCYLFFLVWLIMFKLSINLPVFFQRASGRSLNLIPFVNDGGTREMLLNVLAFVPLGWFLRKVTHFKWFSALSVIFLITLIFETLQYIFAIGASDINDILMNSLGGGIGLILFQLLKDKSKQKIGNGLEIVLFALMLLILLLQIVHHFGR</sequence>
<feature type="transmembrane region" description="Helical" evidence="1">
    <location>
        <begin position="53"/>
        <end position="69"/>
    </location>
</feature>
<evidence type="ECO:0000256" key="1">
    <source>
        <dbReference type="SAM" id="Phobius"/>
    </source>
</evidence>
<organism evidence="3 4">
    <name type="scientific">Lactococcus fujiensis JCM 16395</name>
    <dbReference type="NCBI Taxonomy" id="1291764"/>
    <lineage>
        <taxon>Bacteria</taxon>
        <taxon>Bacillati</taxon>
        <taxon>Bacillota</taxon>
        <taxon>Bacilli</taxon>
        <taxon>Lactobacillales</taxon>
        <taxon>Streptococcaceae</taxon>
        <taxon>Lactococcus</taxon>
    </lineage>
</organism>
<dbReference type="InterPro" id="IPR006976">
    <property type="entry name" value="VanZ-like"/>
</dbReference>
<dbReference type="OrthoDB" id="4822551at2"/>
<dbReference type="Proteomes" id="UP000218181">
    <property type="component" value="Unassembled WGS sequence"/>
</dbReference>
<accession>A0A2A5RLG3</accession>
<feature type="transmembrane region" description="Helical" evidence="1">
    <location>
        <begin position="108"/>
        <end position="125"/>
    </location>
</feature>
<evidence type="ECO:0000313" key="3">
    <source>
        <dbReference type="EMBL" id="PCS00117.1"/>
    </source>
</evidence>
<dbReference type="InterPro" id="IPR053150">
    <property type="entry name" value="Teicoplanin_resist-assoc"/>
</dbReference>
<keyword evidence="1" id="KW-1133">Transmembrane helix</keyword>
<dbReference type="EMBL" id="JXJU01000005">
    <property type="protein sequence ID" value="PCS00117.1"/>
    <property type="molecule type" value="Genomic_DNA"/>
</dbReference>
<evidence type="ECO:0000313" key="4">
    <source>
        <dbReference type="Proteomes" id="UP000218181"/>
    </source>
</evidence>
<keyword evidence="4" id="KW-1185">Reference proteome</keyword>
<dbReference type="AlphaFoldDB" id="A0A2A5RLG3"/>
<feature type="domain" description="VanZ-like" evidence="2">
    <location>
        <begin position="10"/>
        <end position="125"/>
    </location>
</feature>
<dbReference type="Pfam" id="PF04892">
    <property type="entry name" value="VanZ"/>
    <property type="match status" value="1"/>
</dbReference>
<keyword evidence="1" id="KW-0472">Membrane</keyword>